<evidence type="ECO:0000313" key="2">
    <source>
        <dbReference type="Proteomes" id="UP000789405"/>
    </source>
</evidence>
<comment type="caution">
    <text evidence="1">The sequence shown here is derived from an EMBL/GenBank/DDBJ whole genome shotgun (WGS) entry which is preliminary data.</text>
</comment>
<feature type="non-terminal residue" evidence="1">
    <location>
        <position position="48"/>
    </location>
</feature>
<gene>
    <name evidence="1" type="ORF">DERYTH_LOCUS24909</name>
</gene>
<sequence>MADFQETKLKYRRGTCLSCRKCMYCGIDLQQEKCDCNLSEVPHKNNRT</sequence>
<dbReference type="Proteomes" id="UP000789405">
    <property type="component" value="Unassembled WGS sequence"/>
</dbReference>
<name>A0A9N9K363_9GLOM</name>
<protein>
    <submittedName>
        <fullName evidence="1">25634_t:CDS:1</fullName>
    </submittedName>
</protein>
<dbReference type="OrthoDB" id="2422508at2759"/>
<accession>A0A9N9K363</accession>
<organism evidence="1 2">
    <name type="scientific">Dentiscutata erythropus</name>
    <dbReference type="NCBI Taxonomy" id="1348616"/>
    <lineage>
        <taxon>Eukaryota</taxon>
        <taxon>Fungi</taxon>
        <taxon>Fungi incertae sedis</taxon>
        <taxon>Mucoromycota</taxon>
        <taxon>Glomeromycotina</taxon>
        <taxon>Glomeromycetes</taxon>
        <taxon>Diversisporales</taxon>
        <taxon>Gigasporaceae</taxon>
        <taxon>Dentiscutata</taxon>
    </lineage>
</organism>
<reference evidence="1" key="1">
    <citation type="submission" date="2021-06" db="EMBL/GenBank/DDBJ databases">
        <authorList>
            <person name="Kallberg Y."/>
            <person name="Tangrot J."/>
            <person name="Rosling A."/>
        </authorList>
    </citation>
    <scope>NUCLEOTIDE SEQUENCE</scope>
    <source>
        <strain evidence="1">MA453B</strain>
    </source>
</reference>
<dbReference type="EMBL" id="CAJVPY010043937">
    <property type="protein sequence ID" value="CAG8808569.1"/>
    <property type="molecule type" value="Genomic_DNA"/>
</dbReference>
<evidence type="ECO:0000313" key="1">
    <source>
        <dbReference type="EMBL" id="CAG8808569.1"/>
    </source>
</evidence>
<proteinExistence type="predicted"/>
<keyword evidence="2" id="KW-1185">Reference proteome</keyword>
<dbReference type="AlphaFoldDB" id="A0A9N9K363"/>